<protein>
    <submittedName>
        <fullName evidence="1">Uncharacterized protein</fullName>
    </submittedName>
</protein>
<dbReference type="EMBL" id="VCDX01000006">
    <property type="protein sequence ID" value="TYL12743.1"/>
    <property type="molecule type" value="Genomic_DNA"/>
</dbReference>
<dbReference type="Proteomes" id="UP000322283">
    <property type="component" value="Unassembled WGS sequence"/>
</dbReference>
<organism evidence="1 3">
    <name type="scientific">Neomoorella thermoacetica</name>
    <name type="common">Clostridium thermoaceticum</name>
    <dbReference type="NCBI Taxonomy" id="1525"/>
    <lineage>
        <taxon>Bacteria</taxon>
        <taxon>Bacillati</taxon>
        <taxon>Bacillota</taxon>
        <taxon>Clostridia</taxon>
        <taxon>Neomoorellales</taxon>
        <taxon>Neomoorellaceae</taxon>
        <taxon>Neomoorella</taxon>
    </lineage>
</organism>
<evidence type="ECO:0000313" key="3">
    <source>
        <dbReference type="Proteomes" id="UP000094598"/>
    </source>
</evidence>
<sequence length="73" mass="8522">MPIAKIYLKNGNIIEAPVHTFRYDNEKCCFEYSILDTYEDQLVYFNTNDVSAVMLCYSGEEKKVKSNNNKENN</sequence>
<evidence type="ECO:0000313" key="1">
    <source>
        <dbReference type="EMBL" id="AOQ24640.1"/>
    </source>
</evidence>
<reference evidence="2 4" key="2">
    <citation type="submission" date="2019-05" db="EMBL/GenBank/DDBJ databases">
        <title>Genome sequence of Moorella thermoacetica ATCC 33924.</title>
        <authorList>
            <person name="Poehlein A."/>
            <person name="Bengelsdorf F.R."/>
            <person name="Duerre P."/>
            <person name="Daniel R."/>
        </authorList>
    </citation>
    <scope>NUCLEOTIDE SEQUENCE [LARGE SCALE GENOMIC DNA]</scope>
    <source>
        <strain evidence="2 4">ATCC 33924</strain>
    </source>
</reference>
<dbReference type="EMBL" id="CP017019">
    <property type="protein sequence ID" value="AOQ24640.1"/>
    <property type="molecule type" value="Genomic_DNA"/>
</dbReference>
<accession>A0AAC9HIR0</accession>
<gene>
    <name evidence="1" type="ORF">Maut_02212</name>
    <name evidence="2" type="ORF">MTAT_19850</name>
</gene>
<evidence type="ECO:0000313" key="2">
    <source>
        <dbReference type="EMBL" id="TYL12743.1"/>
    </source>
</evidence>
<reference evidence="1 3" key="1">
    <citation type="submission" date="2016-08" db="EMBL/GenBank/DDBJ databases">
        <title>Moorella thermoacetica DSM 103132.</title>
        <authorList>
            <person name="Jendresen C.B."/>
            <person name="Redl S.M."/>
            <person name="Jensen T.O."/>
            <person name="Nielsen A.T."/>
        </authorList>
    </citation>
    <scope>NUCLEOTIDE SEQUENCE [LARGE SCALE GENOMIC DNA]</scope>
    <source>
        <strain evidence="1 3">DSM 103132</strain>
    </source>
</reference>
<keyword evidence="4" id="KW-1185">Reference proteome</keyword>
<evidence type="ECO:0000313" key="4">
    <source>
        <dbReference type="Proteomes" id="UP000322283"/>
    </source>
</evidence>
<dbReference type="AlphaFoldDB" id="A0AAC9HIR0"/>
<dbReference type="Proteomes" id="UP000094598">
    <property type="component" value="Chromosome"/>
</dbReference>
<dbReference type="RefSeq" id="WP_069590395.1">
    <property type="nucleotide sequence ID" value="NZ_CP017019.1"/>
</dbReference>
<proteinExistence type="predicted"/>
<name>A0AAC9HIR0_NEOTH</name>